<accession>A0A895XP61</accession>
<evidence type="ECO:0000313" key="2">
    <source>
        <dbReference type="Proteomes" id="UP000662939"/>
    </source>
</evidence>
<evidence type="ECO:0000313" key="1">
    <source>
        <dbReference type="EMBL" id="QSB05169.1"/>
    </source>
</evidence>
<protein>
    <submittedName>
        <fullName evidence="1">Uncharacterized protein</fullName>
    </submittedName>
</protein>
<keyword evidence="2" id="KW-1185">Reference proteome</keyword>
<dbReference type="EMBL" id="CP070496">
    <property type="protein sequence ID" value="QSB05169.1"/>
    <property type="molecule type" value="Genomic_DNA"/>
</dbReference>
<organism evidence="1 2">
    <name type="scientific">Natronoglycomyces albus</name>
    <dbReference type="NCBI Taxonomy" id="2811108"/>
    <lineage>
        <taxon>Bacteria</taxon>
        <taxon>Bacillati</taxon>
        <taxon>Actinomycetota</taxon>
        <taxon>Actinomycetes</taxon>
        <taxon>Glycomycetales</taxon>
        <taxon>Glycomycetaceae</taxon>
        <taxon>Natronoglycomyces</taxon>
    </lineage>
</organism>
<proteinExistence type="predicted"/>
<name>A0A895XP61_9ACTN</name>
<gene>
    <name evidence="1" type="ORF">JQS30_15655</name>
</gene>
<dbReference type="Proteomes" id="UP000662939">
    <property type="component" value="Chromosome"/>
</dbReference>
<reference evidence="1" key="1">
    <citation type="submission" date="2021-02" db="EMBL/GenBank/DDBJ databases">
        <title>Natronoglycomyces albus gen. nov., sp. nov, a haloalkaliphilic actinobacterium from a soda solonchak soil.</title>
        <authorList>
            <person name="Sorokin D.Y."/>
            <person name="Khijniak T.V."/>
            <person name="Zakharycheva A.P."/>
            <person name="Boueva O.V."/>
            <person name="Ariskina E.V."/>
            <person name="Hahnke R.L."/>
            <person name="Bunk B."/>
            <person name="Sproer C."/>
            <person name="Schumann P."/>
            <person name="Evtushenko L.I."/>
            <person name="Kublanov I.V."/>
        </authorList>
    </citation>
    <scope>NUCLEOTIDE SEQUENCE</scope>
    <source>
        <strain evidence="1">DSM 106290</strain>
    </source>
</reference>
<sequence>MSSGMVCDESAPLVMSMTQLLGELNSVFTRAHQNLESHGDAIKQWARNHAENEGALADFESYLDEARSIRDHLDEAN</sequence>
<dbReference type="RefSeq" id="WP_213171171.1">
    <property type="nucleotide sequence ID" value="NZ_CP070496.1"/>
</dbReference>
<dbReference type="AlphaFoldDB" id="A0A895XP61"/>
<dbReference type="KEGG" id="nav:JQS30_15655"/>